<gene>
    <name evidence="2" type="ORF">B0J11DRAFT_92608</name>
</gene>
<dbReference type="OrthoDB" id="3784117at2759"/>
<dbReference type="Proteomes" id="UP000700596">
    <property type="component" value="Unassembled WGS sequence"/>
</dbReference>
<evidence type="ECO:0000313" key="2">
    <source>
        <dbReference type="EMBL" id="KAH7117794.1"/>
    </source>
</evidence>
<protein>
    <submittedName>
        <fullName evidence="2">Uncharacterized protein</fullName>
    </submittedName>
</protein>
<dbReference type="AlphaFoldDB" id="A0A9P9DF45"/>
<evidence type="ECO:0000256" key="1">
    <source>
        <dbReference type="SAM" id="MobiDB-lite"/>
    </source>
</evidence>
<feature type="compositionally biased region" description="Pro residues" evidence="1">
    <location>
        <begin position="97"/>
        <end position="106"/>
    </location>
</feature>
<proteinExistence type="predicted"/>
<dbReference type="EMBL" id="JAGMWT010000013">
    <property type="protein sequence ID" value="KAH7117794.1"/>
    <property type="molecule type" value="Genomic_DNA"/>
</dbReference>
<keyword evidence="3" id="KW-1185">Reference proteome</keyword>
<feature type="region of interest" description="Disordered" evidence="1">
    <location>
        <begin position="1"/>
        <end position="228"/>
    </location>
</feature>
<sequence>MPDYVDDSTQTNIKGLVQHPMEPPPELAPQSVSSTLPPVAQDKEDVKGEALAEDMATNSSSHGEKSSDISPTQQLQRKKRPSFNARISLPSPNLDPEGPPSPPPTHMPQSPLPAANRLHAGHTPIVPRSRSPLRELEPERVESGHVTPEQDQALTGALTLPANPGDATDDRIEVKALDAELEKIAKERQQETGTSPGDNPEHDGQNSRHDSADTGRRPSADEVEEIDGVILKKNCRLNMGAPLGQV</sequence>
<reference evidence="2" key="1">
    <citation type="journal article" date="2021" name="Nat. Commun.">
        <title>Genetic determinants of endophytism in the Arabidopsis root mycobiome.</title>
        <authorList>
            <person name="Mesny F."/>
            <person name="Miyauchi S."/>
            <person name="Thiergart T."/>
            <person name="Pickel B."/>
            <person name="Atanasova L."/>
            <person name="Karlsson M."/>
            <person name="Huettel B."/>
            <person name="Barry K.W."/>
            <person name="Haridas S."/>
            <person name="Chen C."/>
            <person name="Bauer D."/>
            <person name="Andreopoulos W."/>
            <person name="Pangilinan J."/>
            <person name="LaButti K."/>
            <person name="Riley R."/>
            <person name="Lipzen A."/>
            <person name="Clum A."/>
            <person name="Drula E."/>
            <person name="Henrissat B."/>
            <person name="Kohler A."/>
            <person name="Grigoriev I.V."/>
            <person name="Martin F.M."/>
            <person name="Hacquard S."/>
        </authorList>
    </citation>
    <scope>NUCLEOTIDE SEQUENCE</scope>
    <source>
        <strain evidence="2">MPI-CAGE-CH-0243</strain>
    </source>
</reference>
<feature type="compositionally biased region" description="Basic and acidic residues" evidence="1">
    <location>
        <begin position="199"/>
        <end position="220"/>
    </location>
</feature>
<feature type="compositionally biased region" description="Basic and acidic residues" evidence="1">
    <location>
        <begin position="132"/>
        <end position="143"/>
    </location>
</feature>
<feature type="compositionally biased region" description="Basic and acidic residues" evidence="1">
    <location>
        <begin position="168"/>
        <end position="190"/>
    </location>
</feature>
<accession>A0A9P9DF45</accession>
<feature type="compositionally biased region" description="Basic and acidic residues" evidence="1">
    <location>
        <begin position="41"/>
        <end position="50"/>
    </location>
</feature>
<evidence type="ECO:0000313" key="3">
    <source>
        <dbReference type="Proteomes" id="UP000700596"/>
    </source>
</evidence>
<comment type="caution">
    <text evidence="2">The sequence shown here is derived from an EMBL/GenBank/DDBJ whole genome shotgun (WGS) entry which is preliminary data.</text>
</comment>
<name>A0A9P9DF45_9PLEO</name>
<organism evidence="2 3">
    <name type="scientific">Dendryphion nanum</name>
    <dbReference type="NCBI Taxonomy" id="256645"/>
    <lineage>
        <taxon>Eukaryota</taxon>
        <taxon>Fungi</taxon>
        <taxon>Dikarya</taxon>
        <taxon>Ascomycota</taxon>
        <taxon>Pezizomycotina</taxon>
        <taxon>Dothideomycetes</taxon>
        <taxon>Pleosporomycetidae</taxon>
        <taxon>Pleosporales</taxon>
        <taxon>Torulaceae</taxon>
        <taxon>Dendryphion</taxon>
    </lineage>
</organism>